<dbReference type="EMBL" id="CAJVPT010020403">
    <property type="protein sequence ID" value="CAG8647885.1"/>
    <property type="molecule type" value="Genomic_DNA"/>
</dbReference>
<evidence type="ECO:0000313" key="2">
    <source>
        <dbReference type="Proteomes" id="UP000789525"/>
    </source>
</evidence>
<reference evidence="1" key="1">
    <citation type="submission" date="2021-06" db="EMBL/GenBank/DDBJ databases">
        <authorList>
            <person name="Kallberg Y."/>
            <person name="Tangrot J."/>
            <person name="Rosling A."/>
        </authorList>
    </citation>
    <scope>NUCLEOTIDE SEQUENCE</scope>
    <source>
        <strain evidence="1">CL356</strain>
    </source>
</reference>
<feature type="non-terminal residue" evidence="1">
    <location>
        <position position="130"/>
    </location>
</feature>
<accession>A0ACA9NFV7</accession>
<keyword evidence="2" id="KW-1185">Reference proteome</keyword>
<sequence length="130" mass="14796">MPVSGTPLDYMDIYCSAWEDNPDRRPTIKMIIDLLENVALEPIFQDTKLTPNSCMSYMSWDTNGSFDFSQTSMGSSDYLKFFGRKSQETSVNSCNSRFSKMSIDCDIEQEPILTSNESTSGITLEDLRER</sequence>
<proteinExistence type="predicted"/>
<name>A0ACA9NFV7_9GLOM</name>
<comment type="caution">
    <text evidence="1">The sequence shown here is derived from an EMBL/GenBank/DDBJ whole genome shotgun (WGS) entry which is preliminary data.</text>
</comment>
<dbReference type="Proteomes" id="UP000789525">
    <property type="component" value="Unassembled WGS sequence"/>
</dbReference>
<evidence type="ECO:0000313" key="1">
    <source>
        <dbReference type="EMBL" id="CAG8647885.1"/>
    </source>
</evidence>
<protein>
    <submittedName>
        <fullName evidence="1">7143_t:CDS:1</fullName>
    </submittedName>
</protein>
<gene>
    <name evidence="1" type="ORF">ACOLOM_LOCUS8152</name>
</gene>
<organism evidence="1 2">
    <name type="scientific">Acaulospora colombiana</name>
    <dbReference type="NCBI Taxonomy" id="27376"/>
    <lineage>
        <taxon>Eukaryota</taxon>
        <taxon>Fungi</taxon>
        <taxon>Fungi incertae sedis</taxon>
        <taxon>Mucoromycota</taxon>
        <taxon>Glomeromycotina</taxon>
        <taxon>Glomeromycetes</taxon>
        <taxon>Diversisporales</taxon>
        <taxon>Acaulosporaceae</taxon>
        <taxon>Acaulospora</taxon>
    </lineage>
</organism>